<dbReference type="CDD" id="cd07302">
    <property type="entry name" value="CHD"/>
    <property type="match status" value="1"/>
</dbReference>
<dbReference type="Proteomes" id="UP000711488">
    <property type="component" value="Unassembled WGS sequence"/>
</dbReference>
<reference evidence="12" key="3">
    <citation type="submission" date="2019-06" db="EMBL/GenBank/DDBJ databases">
        <authorList>
            <person name="Poynton C."/>
            <person name="Hasenbein S."/>
            <person name="Benoit J.B."/>
            <person name="Sepulveda M.S."/>
            <person name="Poelchau M.F."/>
            <person name="Murali S.C."/>
            <person name="Chen S."/>
            <person name="Glastad K.M."/>
            <person name="Werren J.H."/>
            <person name="Vineis J.H."/>
            <person name="Bowen J.L."/>
            <person name="Friedrich M."/>
            <person name="Jones J."/>
            <person name="Robertson H.M."/>
            <person name="Feyereisen R."/>
            <person name="Mechler-Hickson A."/>
            <person name="Mathers N."/>
            <person name="Lee C.E."/>
            <person name="Colbourne J.K."/>
            <person name="Biales A."/>
            <person name="Johnston J.S."/>
            <person name="Wellborn G.A."/>
            <person name="Rosendale A.J."/>
            <person name="Cridge A.G."/>
            <person name="Munoz-Torres M.C."/>
            <person name="Bain P.A."/>
            <person name="Manny A.R."/>
            <person name="Major K.M."/>
            <person name="Lambert F.N."/>
            <person name="Vulpe C.D."/>
            <person name="Tuck P."/>
            <person name="Blalock B.J."/>
            <person name="Lin Y.-Y."/>
            <person name="Smith M.E."/>
            <person name="Ochoa-Acuna H."/>
            <person name="Chen M.-J.M."/>
            <person name="Childers C.P."/>
            <person name="Qu J."/>
            <person name="Dugan S."/>
            <person name="Lee S.L."/>
            <person name="Chao H."/>
            <person name="Dinh H."/>
            <person name="Han Y."/>
            <person name="Doddapaneni H."/>
            <person name="Worley K.C."/>
            <person name="Muzny D.M."/>
            <person name="Gibbs R.A."/>
            <person name="Richards S."/>
        </authorList>
    </citation>
    <scope>NUCLEOTIDE SEQUENCE</scope>
    <source>
        <strain evidence="12">HAZT.00-mixed</strain>
        <tissue evidence="12">Whole organism</tissue>
    </source>
</reference>
<dbReference type="Pfam" id="PF07701">
    <property type="entry name" value="HNOBA"/>
    <property type="match status" value="1"/>
</dbReference>
<accession>A0A6A0H3W3</accession>
<keyword evidence="4" id="KW-0732">Signal</keyword>
<sequence length="120" mass="13605">MLALMEQYAIDLEALVSDRTQQLDEEKKKTEALLFKMLPRSVAEQLRRGNPVEAEHYDSVTIYFSDIVGFTQLSATSTALEIVDFLNDLYTCFDAIVGNFDVYKVETIGDAYMVVSGAWY</sequence>
<dbReference type="GO" id="GO:0005886">
    <property type="term" value="C:plasma membrane"/>
    <property type="evidence" value="ECO:0007669"/>
    <property type="project" value="TreeGrafter"/>
</dbReference>
<keyword evidence="3" id="KW-0812">Transmembrane</keyword>
<dbReference type="SMART" id="SM00044">
    <property type="entry name" value="CYCc"/>
    <property type="match status" value="1"/>
</dbReference>
<evidence type="ECO:0000313" key="12">
    <source>
        <dbReference type="EMBL" id="KAA0197218.1"/>
    </source>
</evidence>
<evidence type="ECO:0000256" key="1">
    <source>
        <dbReference type="ARBA" id="ARBA00004479"/>
    </source>
</evidence>
<dbReference type="Gene3D" id="3.30.70.1230">
    <property type="entry name" value="Nucleotide cyclase"/>
    <property type="match status" value="1"/>
</dbReference>
<protein>
    <recommendedName>
        <fullName evidence="2">guanylate cyclase</fullName>
        <ecNumber evidence="2">4.6.1.2</ecNumber>
    </recommendedName>
</protein>
<evidence type="ECO:0000256" key="3">
    <source>
        <dbReference type="ARBA" id="ARBA00022692"/>
    </source>
</evidence>
<dbReference type="GO" id="GO:0004016">
    <property type="term" value="F:adenylate cyclase activity"/>
    <property type="evidence" value="ECO:0007669"/>
    <property type="project" value="TreeGrafter"/>
</dbReference>
<evidence type="ECO:0000256" key="8">
    <source>
        <dbReference type="ARBA" id="ARBA00023180"/>
    </source>
</evidence>
<dbReference type="InterPro" id="IPR029787">
    <property type="entry name" value="Nucleotide_cyclase"/>
</dbReference>
<dbReference type="AlphaFoldDB" id="A0A6A0H3W3"/>
<evidence type="ECO:0000256" key="10">
    <source>
        <dbReference type="ARBA" id="ARBA00023293"/>
    </source>
</evidence>
<proteinExistence type="predicted"/>
<keyword evidence="7" id="KW-0472">Membrane</keyword>
<keyword evidence="10" id="KW-0141">cGMP biosynthesis</keyword>
<dbReference type="InterPro" id="IPR050401">
    <property type="entry name" value="Cyclic_nucleotide_synthase"/>
</dbReference>
<dbReference type="PANTHER" id="PTHR11920:SF335">
    <property type="entry name" value="GUANYLATE CYCLASE"/>
    <property type="match status" value="1"/>
</dbReference>
<organism evidence="12">
    <name type="scientific">Hyalella azteca</name>
    <name type="common">Amphipod</name>
    <dbReference type="NCBI Taxonomy" id="294128"/>
    <lineage>
        <taxon>Eukaryota</taxon>
        <taxon>Metazoa</taxon>
        <taxon>Ecdysozoa</taxon>
        <taxon>Arthropoda</taxon>
        <taxon>Crustacea</taxon>
        <taxon>Multicrustacea</taxon>
        <taxon>Malacostraca</taxon>
        <taxon>Eumalacostraca</taxon>
        <taxon>Peracarida</taxon>
        <taxon>Amphipoda</taxon>
        <taxon>Senticaudata</taxon>
        <taxon>Talitrida</taxon>
        <taxon>Talitroidea</taxon>
        <taxon>Hyalellidae</taxon>
        <taxon>Hyalella</taxon>
    </lineage>
</organism>
<reference evidence="12" key="1">
    <citation type="submission" date="2014-08" db="EMBL/GenBank/DDBJ databases">
        <authorList>
            <person name="Murali S."/>
            <person name="Richards S."/>
            <person name="Bandaranaike D."/>
            <person name="Bellair M."/>
            <person name="Blankenburg K."/>
            <person name="Chao H."/>
            <person name="Dinh H."/>
            <person name="Doddapaneni H."/>
            <person name="Dugan-Rocha S."/>
            <person name="Elkadiri S."/>
            <person name="Gnanaolivu R."/>
            <person name="Hughes D."/>
            <person name="Lee S."/>
            <person name="Li M."/>
            <person name="Ming W."/>
            <person name="Munidasa M."/>
            <person name="Muniz J."/>
            <person name="Nguyen L."/>
            <person name="Osuji N."/>
            <person name="Pu L.-L."/>
            <person name="Puazo M."/>
            <person name="Skinner E."/>
            <person name="Qu C."/>
            <person name="Quiroz J."/>
            <person name="Raj R."/>
            <person name="Weissenberger G."/>
            <person name="Xin Y."/>
            <person name="Zou X."/>
            <person name="Han Y."/>
            <person name="Worley K."/>
            <person name="Muzny D."/>
            <person name="Gibbs R."/>
        </authorList>
    </citation>
    <scope>NUCLEOTIDE SEQUENCE</scope>
    <source>
        <strain evidence="12">HAZT.00-mixed</strain>
        <tissue evidence="12">Whole organism</tissue>
    </source>
</reference>
<dbReference type="GO" id="GO:0001653">
    <property type="term" value="F:peptide receptor activity"/>
    <property type="evidence" value="ECO:0007669"/>
    <property type="project" value="TreeGrafter"/>
</dbReference>
<keyword evidence="5" id="KW-0547">Nucleotide-binding</keyword>
<evidence type="ECO:0000256" key="6">
    <source>
        <dbReference type="ARBA" id="ARBA00022989"/>
    </source>
</evidence>
<dbReference type="SUPFAM" id="SSF55073">
    <property type="entry name" value="Nucleotide cyclase"/>
    <property type="match status" value="1"/>
</dbReference>
<dbReference type="PROSITE" id="PS50125">
    <property type="entry name" value="GUANYLATE_CYCLASE_2"/>
    <property type="match status" value="1"/>
</dbReference>
<reference evidence="12" key="2">
    <citation type="journal article" date="2018" name="Environ. Sci. Technol.">
        <title>The Toxicogenome of Hyalella azteca: A Model for Sediment Ecotoxicology and Evolutionary Toxicology.</title>
        <authorList>
            <person name="Poynton H.C."/>
            <person name="Hasenbein S."/>
            <person name="Benoit J.B."/>
            <person name="Sepulveda M.S."/>
            <person name="Poelchau M.F."/>
            <person name="Hughes D.S.T."/>
            <person name="Murali S.C."/>
            <person name="Chen S."/>
            <person name="Glastad K.M."/>
            <person name="Goodisman M.A.D."/>
            <person name="Werren J.H."/>
            <person name="Vineis J.H."/>
            <person name="Bowen J.L."/>
            <person name="Friedrich M."/>
            <person name="Jones J."/>
            <person name="Robertson H.M."/>
            <person name="Feyereisen R."/>
            <person name="Mechler-Hickson A."/>
            <person name="Mathers N."/>
            <person name="Lee C.E."/>
            <person name="Colbourne J.K."/>
            <person name="Biales A."/>
            <person name="Johnston J.S."/>
            <person name="Wellborn G.A."/>
            <person name="Rosendale A.J."/>
            <person name="Cridge A.G."/>
            <person name="Munoz-Torres M.C."/>
            <person name="Bain P.A."/>
            <person name="Manny A.R."/>
            <person name="Major K.M."/>
            <person name="Lambert F.N."/>
            <person name="Vulpe C.D."/>
            <person name="Tuck P."/>
            <person name="Blalock B.J."/>
            <person name="Lin Y.Y."/>
            <person name="Smith M.E."/>
            <person name="Ochoa-Acuna H."/>
            <person name="Chen M.M."/>
            <person name="Childers C.P."/>
            <person name="Qu J."/>
            <person name="Dugan S."/>
            <person name="Lee S.L."/>
            <person name="Chao H."/>
            <person name="Dinh H."/>
            <person name="Han Y."/>
            <person name="Doddapaneni H."/>
            <person name="Worley K.C."/>
            <person name="Muzny D.M."/>
            <person name="Gibbs R.A."/>
            <person name="Richards S."/>
        </authorList>
    </citation>
    <scope>NUCLEOTIDE SEQUENCE</scope>
    <source>
        <strain evidence="12">HAZT.00-mixed</strain>
        <tissue evidence="12">Whole organism</tissue>
    </source>
</reference>
<evidence type="ECO:0000256" key="4">
    <source>
        <dbReference type="ARBA" id="ARBA00022729"/>
    </source>
</evidence>
<evidence type="ECO:0000256" key="2">
    <source>
        <dbReference type="ARBA" id="ARBA00012202"/>
    </source>
</evidence>
<evidence type="ECO:0000256" key="7">
    <source>
        <dbReference type="ARBA" id="ARBA00023136"/>
    </source>
</evidence>
<keyword evidence="6" id="KW-1133">Transmembrane helix</keyword>
<dbReference type="GO" id="GO:0004383">
    <property type="term" value="F:guanylate cyclase activity"/>
    <property type="evidence" value="ECO:0007669"/>
    <property type="project" value="UniProtKB-EC"/>
</dbReference>
<dbReference type="GO" id="GO:0007168">
    <property type="term" value="P:receptor guanylyl cyclase signaling pathway"/>
    <property type="evidence" value="ECO:0007669"/>
    <property type="project" value="TreeGrafter"/>
</dbReference>
<comment type="caution">
    <text evidence="12">The sequence shown here is derived from an EMBL/GenBank/DDBJ whole genome shotgun (WGS) entry which is preliminary data.</text>
</comment>
<dbReference type="Gene3D" id="6.10.250.780">
    <property type="match status" value="1"/>
</dbReference>
<comment type="subcellular location">
    <subcellularLocation>
        <location evidence="1">Membrane</location>
        <topology evidence="1">Single-pass type I membrane protein</topology>
    </subcellularLocation>
</comment>
<name>A0A6A0H3W3_HYAAZ</name>
<dbReference type="InterPro" id="IPR011645">
    <property type="entry name" value="HNOB_dom_associated"/>
</dbReference>
<keyword evidence="9" id="KW-0456">Lyase</keyword>
<evidence type="ECO:0000256" key="9">
    <source>
        <dbReference type="ARBA" id="ARBA00023239"/>
    </source>
</evidence>
<dbReference type="InterPro" id="IPR001054">
    <property type="entry name" value="A/G_cyclase"/>
</dbReference>
<evidence type="ECO:0000259" key="11">
    <source>
        <dbReference type="PROSITE" id="PS50125"/>
    </source>
</evidence>
<dbReference type="EC" id="4.6.1.2" evidence="2"/>
<feature type="domain" description="Guanylate cyclase" evidence="11">
    <location>
        <begin position="61"/>
        <end position="120"/>
    </location>
</feature>
<dbReference type="GO" id="GO:0000166">
    <property type="term" value="F:nucleotide binding"/>
    <property type="evidence" value="ECO:0007669"/>
    <property type="project" value="UniProtKB-KW"/>
</dbReference>
<dbReference type="PANTHER" id="PTHR11920">
    <property type="entry name" value="GUANYLYL CYCLASE"/>
    <property type="match status" value="1"/>
</dbReference>
<dbReference type="EMBL" id="JQDR03008388">
    <property type="protein sequence ID" value="KAA0197218.1"/>
    <property type="molecule type" value="Genomic_DNA"/>
</dbReference>
<dbReference type="Pfam" id="PF00211">
    <property type="entry name" value="Guanylate_cyc"/>
    <property type="match status" value="1"/>
</dbReference>
<evidence type="ECO:0000256" key="5">
    <source>
        <dbReference type="ARBA" id="ARBA00022741"/>
    </source>
</evidence>
<dbReference type="GO" id="GO:0035556">
    <property type="term" value="P:intracellular signal transduction"/>
    <property type="evidence" value="ECO:0007669"/>
    <property type="project" value="InterPro"/>
</dbReference>
<keyword evidence="8" id="KW-0325">Glycoprotein</keyword>
<gene>
    <name evidence="12" type="ORF">HAZT_HAZT002543</name>
</gene>